<feature type="region of interest" description="Disordered" evidence="1">
    <location>
        <begin position="1"/>
        <end position="45"/>
    </location>
</feature>
<proteinExistence type="predicted"/>
<organism evidence="2 3">
    <name type="scientific">Heterodera schachtii</name>
    <name type="common">Sugarbeet cyst nematode worm</name>
    <name type="synonym">Tylenchus schachtii</name>
    <dbReference type="NCBI Taxonomy" id="97005"/>
    <lineage>
        <taxon>Eukaryota</taxon>
        <taxon>Metazoa</taxon>
        <taxon>Ecdysozoa</taxon>
        <taxon>Nematoda</taxon>
        <taxon>Chromadorea</taxon>
        <taxon>Rhabditida</taxon>
        <taxon>Tylenchina</taxon>
        <taxon>Tylenchomorpha</taxon>
        <taxon>Tylenchoidea</taxon>
        <taxon>Heteroderidae</taxon>
        <taxon>Heteroderinae</taxon>
        <taxon>Heterodera</taxon>
    </lineage>
</organism>
<comment type="caution">
    <text evidence="2">The sequence shown here is derived from an EMBL/GenBank/DDBJ whole genome shotgun (WGS) entry which is preliminary data.</text>
</comment>
<evidence type="ECO:0000256" key="1">
    <source>
        <dbReference type="SAM" id="MobiDB-lite"/>
    </source>
</evidence>
<gene>
    <name evidence="2" type="ORF">niasHS_012567</name>
</gene>
<evidence type="ECO:0000313" key="3">
    <source>
        <dbReference type="Proteomes" id="UP001620645"/>
    </source>
</evidence>
<feature type="compositionally biased region" description="Basic and acidic residues" evidence="1">
    <location>
        <begin position="36"/>
        <end position="45"/>
    </location>
</feature>
<dbReference type="AlphaFoldDB" id="A0ABD2ICN0"/>
<name>A0ABD2ICN0_HETSC</name>
<sequence length="130" mass="15001">MATRGKKRSNEWRQRRKWQRHRRSRKRRQSEQIGKLAEERRRNESDGIANILMGSEPTQQQTAEGIQQSLLNSVKDACEKMNGLMQSKDVQIYNAANRSVPSSSLRAVTFSVARNVPRFFPGMPNLQKTS</sequence>
<reference evidence="2 3" key="1">
    <citation type="submission" date="2024-10" db="EMBL/GenBank/DDBJ databases">
        <authorList>
            <person name="Kim D."/>
        </authorList>
    </citation>
    <scope>NUCLEOTIDE SEQUENCE [LARGE SCALE GENOMIC DNA]</scope>
    <source>
        <strain evidence="2">Taebaek</strain>
    </source>
</reference>
<accession>A0ABD2ICN0</accession>
<dbReference type="Proteomes" id="UP001620645">
    <property type="component" value="Unassembled WGS sequence"/>
</dbReference>
<evidence type="ECO:0000313" key="2">
    <source>
        <dbReference type="EMBL" id="KAL3075737.1"/>
    </source>
</evidence>
<keyword evidence="3" id="KW-1185">Reference proteome</keyword>
<protein>
    <submittedName>
        <fullName evidence="2">Uncharacterized protein</fullName>
    </submittedName>
</protein>
<feature type="compositionally biased region" description="Basic residues" evidence="1">
    <location>
        <begin position="14"/>
        <end position="28"/>
    </location>
</feature>
<dbReference type="EMBL" id="JBICCN010000348">
    <property type="protein sequence ID" value="KAL3075737.1"/>
    <property type="molecule type" value="Genomic_DNA"/>
</dbReference>